<keyword evidence="2" id="KW-0963">Cytoplasm</keyword>
<name>A0A9Q4AMT0_9HYPH</name>
<feature type="domain" description="UspA" evidence="3">
    <location>
        <begin position="1"/>
        <end position="149"/>
    </location>
</feature>
<protein>
    <recommendedName>
        <fullName evidence="2">Universal stress protein</fullName>
    </recommendedName>
</protein>
<comment type="similarity">
    <text evidence="1 2">Belongs to the universal stress protein A family.</text>
</comment>
<keyword evidence="5" id="KW-1185">Reference proteome</keyword>
<dbReference type="PIRSF" id="PIRSF006276">
    <property type="entry name" value="UspA"/>
    <property type="match status" value="1"/>
</dbReference>
<dbReference type="GO" id="GO:0005737">
    <property type="term" value="C:cytoplasm"/>
    <property type="evidence" value="ECO:0007669"/>
    <property type="project" value="UniProtKB-SubCell"/>
</dbReference>
<comment type="subcellular location">
    <subcellularLocation>
        <location evidence="2">Cytoplasm</location>
    </subcellularLocation>
</comment>
<dbReference type="PRINTS" id="PR01438">
    <property type="entry name" value="UNVRSLSTRESS"/>
</dbReference>
<dbReference type="EMBL" id="JAMWDU010000002">
    <property type="protein sequence ID" value="MCP8886797.1"/>
    <property type="molecule type" value="Genomic_DNA"/>
</dbReference>
<dbReference type="CDD" id="cd00293">
    <property type="entry name" value="USP-like"/>
    <property type="match status" value="1"/>
</dbReference>
<evidence type="ECO:0000256" key="1">
    <source>
        <dbReference type="ARBA" id="ARBA00008791"/>
    </source>
</evidence>
<accession>A0A9Q4AMT0</accession>
<gene>
    <name evidence="4" type="ORF">NF348_06740</name>
</gene>
<dbReference type="PANTHER" id="PTHR46268:SF15">
    <property type="entry name" value="UNIVERSAL STRESS PROTEIN HP_0031"/>
    <property type="match status" value="1"/>
</dbReference>
<evidence type="ECO:0000313" key="5">
    <source>
        <dbReference type="Proteomes" id="UP001060275"/>
    </source>
</evidence>
<dbReference type="RefSeq" id="WP_254673526.1">
    <property type="nucleotide sequence ID" value="NZ_JAMWDU010000002.1"/>
</dbReference>
<organism evidence="4 5">
    <name type="scientific">Devosia ureilytica</name>
    <dbReference type="NCBI Taxonomy" id="2952754"/>
    <lineage>
        <taxon>Bacteria</taxon>
        <taxon>Pseudomonadati</taxon>
        <taxon>Pseudomonadota</taxon>
        <taxon>Alphaproteobacteria</taxon>
        <taxon>Hyphomicrobiales</taxon>
        <taxon>Devosiaceae</taxon>
        <taxon>Devosia</taxon>
    </lineage>
</organism>
<dbReference type="PANTHER" id="PTHR46268">
    <property type="entry name" value="STRESS RESPONSE PROTEIN NHAX"/>
    <property type="match status" value="1"/>
</dbReference>
<dbReference type="AlphaFoldDB" id="A0A9Q4AMT0"/>
<sequence length="149" mass="15587">MFKHLLIATDGSELGNKALATGLALARLNQAEVTIITATDPVSTGIGSGGFGTIDAGTLVARLEEAYAIEAKELLEKARKQSQDAGITAQTLHLPRHHPADGILETVAERACDLIVMGSHGRRGLSRLMLGSQAAEVLARASVPVLIVK</sequence>
<evidence type="ECO:0000259" key="3">
    <source>
        <dbReference type="Pfam" id="PF00582"/>
    </source>
</evidence>
<evidence type="ECO:0000313" key="4">
    <source>
        <dbReference type="EMBL" id="MCP8886797.1"/>
    </source>
</evidence>
<proteinExistence type="inferred from homology"/>
<dbReference type="SUPFAM" id="SSF52402">
    <property type="entry name" value="Adenine nucleotide alpha hydrolases-like"/>
    <property type="match status" value="1"/>
</dbReference>
<dbReference type="Pfam" id="PF00582">
    <property type="entry name" value="Usp"/>
    <property type="match status" value="1"/>
</dbReference>
<dbReference type="InterPro" id="IPR014729">
    <property type="entry name" value="Rossmann-like_a/b/a_fold"/>
</dbReference>
<dbReference type="InterPro" id="IPR006015">
    <property type="entry name" value="Universal_stress_UspA"/>
</dbReference>
<dbReference type="Proteomes" id="UP001060275">
    <property type="component" value="Unassembled WGS sequence"/>
</dbReference>
<evidence type="ECO:0000256" key="2">
    <source>
        <dbReference type="PIRNR" id="PIRNR006276"/>
    </source>
</evidence>
<comment type="caution">
    <text evidence="4">The sequence shown here is derived from an EMBL/GenBank/DDBJ whole genome shotgun (WGS) entry which is preliminary data.</text>
</comment>
<dbReference type="Gene3D" id="3.40.50.620">
    <property type="entry name" value="HUPs"/>
    <property type="match status" value="1"/>
</dbReference>
<dbReference type="InterPro" id="IPR006016">
    <property type="entry name" value="UspA"/>
</dbReference>
<reference evidence="4" key="1">
    <citation type="submission" date="2022-06" db="EMBL/GenBank/DDBJ databases">
        <title>Devosia sp. XJ19-45 genome assembly.</title>
        <authorList>
            <person name="Li B."/>
            <person name="Cai M."/>
            <person name="Nie G."/>
            <person name="Li W."/>
        </authorList>
    </citation>
    <scope>NUCLEOTIDE SEQUENCE</scope>
    <source>
        <strain evidence="4">XJ19-45</strain>
    </source>
</reference>